<dbReference type="PANTHER" id="PTHR31674">
    <property type="entry name" value="B3 DOMAIN-CONTAINING PROTEIN REM-LIKE 3-RELATED"/>
    <property type="match status" value="1"/>
</dbReference>
<evidence type="ECO:0000256" key="7">
    <source>
        <dbReference type="SAM" id="MobiDB-lite"/>
    </source>
</evidence>
<evidence type="ECO:0000259" key="8">
    <source>
        <dbReference type="PROSITE" id="PS50863"/>
    </source>
</evidence>
<dbReference type="CDD" id="cd10017">
    <property type="entry name" value="B3_DNA"/>
    <property type="match status" value="4"/>
</dbReference>
<feature type="region of interest" description="Disordered" evidence="7">
    <location>
        <begin position="112"/>
        <end position="172"/>
    </location>
</feature>
<feature type="compositionally biased region" description="Basic and acidic residues" evidence="7">
    <location>
        <begin position="162"/>
        <end position="172"/>
    </location>
</feature>
<dbReference type="SMART" id="SM01019">
    <property type="entry name" value="B3"/>
    <property type="match status" value="4"/>
</dbReference>
<dbReference type="InterPro" id="IPR003340">
    <property type="entry name" value="B3_DNA-bd"/>
</dbReference>
<feature type="region of interest" description="Disordered" evidence="7">
    <location>
        <begin position="532"/>
        <end position="573"/>
    </location>
</feature>
<dbReference type="Pfam" id="PF02362">
    <property type="entry name" value="B3"/>
    <property type="match status" value="2"/>
</dbReference>
<dbReference type="EMBL" id="JADBGQ010000001">
    <property type="protein sequence ID" value="KAG5413030.1"/>
    <property type="molecule type" value="Genomic_DNA"/>
</dbReference>
<name>A0ABQ7NQ72_BRACM</name>
<feature type="domain" description="TF-B3" evidence="8">
    <location>
        <begin position="591"/>
        <end position="688"/>
    </location>
</feature>
<evidence type="ECO:0000313" key="9">
    <source>
        <dbReference type="EMBL" id="KAG5413030.1"/>
    </source>
</evidence>
<feature type="domain" description="TF-B3" evidence="8">
    <location>
        <begin position="11"/>
        <end position="99"/>
    </location>
</feature>
<feature type="domain" description="TF-B3" evidence="8">
    <location>
        <begin position="432"/>
        <end position="522"/>
    </location>
</feature>
<evidence type="ECO:0000256" key="3">
    <source>
        <dbReference type="ARBA" id="ARBA00023125"/>
    </source>
</evidence>
<feature type="compositionally biased region" description="Acidic residues" evidence="7">
    <location>
        <begin position="113"/>
        <end position="137"/>
    </location>
</feature>
<keyword evidence="2" id="KW-0805">Transcription regulation</keyword>
<dbReference type="InterPro" id="IPR015300">
    <property type="entry name" value="DNA-bd_pseudobarrel_sf"/>
</dbReference>
<evidence type="ECO:0000313" key="10">
    <source>
        <dbReference type="Proteomes" id="UP000823674"/>
    </source>
</evidence>
<keyword evidence="6" id="KW-0175">Coiled coil</keyword>
<dbReference type="Gene3D" id="2.40.330.10">
    <property type="entry name" value="DNA-binding pseudobarrel domain"/>
    <property type="match status" value="4"/>
</dbReference>
<keyword evidence="3" id="KW-0238">DNA-binding</keyword>
<keyword evidence="4" id="KW-0804">Transcription</keyword>
<evidence type="ECO:0000256" key="4">
    <source>
        <dbReference type="ARBA" id="ARBA00023163"/>
    </source>
</evidence>
<evidence type="ECO:0000256" key="1">
    <source>
        <dbReference type="ARBA" id="ARBA00004123"/>
    </source>
</evidence>
<sequence length="914" mass="102566">MADPPSSPKSNAPFFVVSLASHNSNPLIPEAFFAANNKLTSLKLTSDACDRTWQVKLNGRRFTEGWEDFSNAHCLRDDDVLLFRDVGQMIFHVTPSGRSFSQIHYISSSADNIEADEIDDDTDDGSEDEDGDSEDDEGGSKFEDGSHSVSSQASETAVADEGTTRGKKPVEGKELSEFQTMWNFKKQDLAMKEKLLKMKILNRLIAKQGPLADNEEALKKKLIIELMSRRLKKRTIFLCLNLGRWNLDTTKQLVKLICAEGGQLCRPNTSTILHKKRDVPETEGDEIETEDCPDTAQMNQNRTVAIDFKPDMLRSGQLRLPALFSRENGINEAGEKVGDSFTLDVVRGGTSPVLKICSKEKEASVDGNQTTSRRQSRMIQASRAEEEMETRVQKKARVSGEGGSSRHVRQFRSELDRKEQNLETSLLEIDDLGEKIQGISKFFNVNQIIPNAFFATHIEGKNELTKLKLTSDACDTTWQVKLNGRRFADGWEEFSNAHCLRNDDVLLFREDGEMIFHVTPSGRSFSKIHYISSSSDDSEADDTDDEDTDDDDGEDDDGEDDDGDDHGDETWDKVSDLRTRIKAESSSTENSCILGVTSSNLRLNRVALTKSFTKANGLHKSWCEINVMNQSGKSWVMGLRHNKGTGQDFMRGGWRSFCRANKLKAGSFYRFELVRTGTSPALKLCSDNTSQRKCSKAKVSTNLNREGGERSSMSRSKFMTVTLKPYMLKSRQLHFQNSFARENGIKKGGKINLVDKNGGTWPSCVASGYVNGGFYLAKGWVGCFKASGIKTGETFTLKFVREIGNTPMLQFFSQAKTKMNSGTRFQKKARVSVEGEPSRRTHASHKSTVDTNNVECKQPLETIYHQVRQSIVNVLADVRRFRSELEIKEQNLEAVMEEFDVLGEKVSEINKFFK</sequence>
<evidence type="ECO:0000256" key="6">
    <source>
        <dbReference type="SAM" id="Coils"/>
    </source>
</evidence>
<keyword evidence="5" id="KW-0539">Nucleus</keyword>
<feature type="compositionally biased region" description="Polar residues" evidence="7">
    <location>
        <begin position="366"/>
        <end position="379"/>
    </location>
</feature>
<protein>
    <recommendedName>
        <fullName evidence="8">TF-B3 domain-containing protein</fullName>
    </recommendedName>
</protein>
<gene>
    <name evidence="9" type="primary">A01p006840.1_BraROA</name>
    <name evidence="9" type="ORF">IGI04_000597</name>
</gene>
<reference evidence="9 10" key="1">
    <citation type="submission" date="2021-03" db="EMBL/GenBank/DDBJ databases">
        <authorList>
            <person name="King G.J."/>
            <person name="Bancroft I."/>
            <person name="Baten A."/>
            <person name="Bloomfield J."/>
            <person name="Borpatragohain P."/>
            <person name="He Z."/>
            <person name="Irish N."/>
            <person name="Irwin J."/>
            <person name="Liu K."/>
            <person name="Mauleon R.P."/>
            <person name="Moore J."/>
            <person name="Morris R."/>
            <person name="Ostergaard L."/>
            <person name="Wang B."/>
            <person name="Wells R."/>
        </authorList>
    </citation>
    <scope>NUCLEOTIDE SEQUENCE [LARGE SCALE GENOMIC DNA]</scope>
    <source>
        <strain evidence="9">R-o-18</strain>
        <tissue evidence="9">Leaf</tissue>
    </source>
</reference>
<dbReference type="PROSITE" id="PS50863">
    <property type="entry name" value="B3"/>
    <property type="match status" value="4"/>
</dbReference>
<dbReference type="SUPFAM" id="SSF101936">
    <property type="entry name" value="DNA-binding pseudobarrel domain"/>
    <property type="match status" value="4"/>
</dbReference>
<evidence type="ECO:0000256" key="5">
    <source>
        <dbReference type="ARBA" id="ARBA00023242"/>
    </source>
</evidence>
<keyword evidence="10" id="KW-1185">Reference proteome</keyword>
<comment type="subcellular location">
    <subcellularLocation>
        <location evidence="1">Nucleus</location>
    </subcellularLocation>
</comment>
<dbReference type="InterPro" id="IPR039218">
    <property type="entry name" value="REM_fam"/>
</dbReference>
<comment type="caution">
    <text evidence="9">The sequence shown here is derived from an EMBL/GenBank/DDBJ whole genome shotgun (WGS) entry which is preliminary data.</text>
</comment>
<dbReference type="Proteomes" id="UP000823674">
    <property type="component" value="Chromosome A01"/>
</dbReference>
<feature type="compositionally biased region" description="Acidic residues" evidence="7">
    <location>
        <begin position="536"/>
        <end position="567"/>
    </location>
</feature>
<organism evidence="9 10">
    <name type="scientific">Brassica rapa subsp. trilocularis</name>
    <dbReference type="NCBI Taxonomy" id="1813537"/>
    <lineage>
        <taxon>Eukaryota</taxon>
        <taxon>Viridiplantae</taxon>
        <taxon>Streptophyta</taxon>
        <taxon>Embryophyta</taxon>
        <taxon>Tracheophyta</taxon>
        <taxon>Spermatophyta</taxon>
        <taxon>Magnoliopsida</taxon>
        <taxon>eudicotyledons</taxon>
        <taxon>Gunneridae</taxon>
        <taxon>Pentapetalae</taxon>
        <taxon>rosids</taxon>
        <taxon>malvids</taxon>
        <taxon>Brassicales</taxon>
        <taxon>Brassicaceae</taxon>
        <taxon>Brassiceae</taxon>
        <taxon>Brassica</taxon>
    </lineage>
</organism>
<feature type="domain" description="TF-B3" evidence="8">
    <location>
        <begin position="718"/>
        <end position="814"/>
    </location>
</feature>
<proteinExistence type="predicted"/>
<feature type="compositionally biased region" description="Basic and acidic residues" evidence="7">
    <location>
        <begin position="383"/>
        <end position="392"/>
    </location>
</feature>
<evidence type="ECO:0000256" key="2">
    <source>
        <dbReference type="ARBA" id="ARBA00023015"/>
    </source>
</evidence>
<feature type="region of interest" description="Disordered" evidence="7">
    <location>
        <begin position="364"/>
        <end position="409"/>
    </location>
</feature>
<accession>A0ABQ7NQ72</accession>
<feature type="coiled-coil region" evidence="6">
    <location>
        <begin position="878"/>
        <end position="905"/>
    </location>
</feature>
<dbReference type="PANTHER" id="PTHR31674:SF20">
    <property type="entry name" value="B3 DOMAIN-CONTAINING PROTEIN REM2-RELATED"/>
    <property type="match status" value="1"/>
</dbReference>